<reference evidence="1 2" key="1">
    <citation type="journal article" date="2018" name="Vet. Microbiol.">
        <title>Clonal diversity and geographic distribution of methicillin-resistant Staphylococcus pseudintermedius from Australian animals: Discovery of novel sequence types.</title>
        <authorList>
            <person name="Worthing K.A."/>
            <person name="Abraham S."/>
            <person name="Coombs G.W."/>
            <person name="Pang S."/>
            <person name="Saputra S."/>
            <person name="Jordan D."/>
            <person name="Trott D.J."/>
            <person name="Norris J.M."/>
        </authorList>
    </citation>
    <scope>NUCLEOTIDE SEQUENCE [LARGE SCALE GENOMIC DNA]</scope>
    <source>
        <strain evidence="1 2">ST71 3</strain>
    </source>
</reference>
<evidence type="ECO:0000313" key="2">
    <source>
        <dbReference type="Proteomes" id="UP000246351"/>
    </source>
</evidence>
<sequence length="144" mass="17139">MYTADDIKDMIFSYNWRKNRLIDEGYILDSNSIAQYGMESNMPKAQGDTSDKVLNVVTRNDTLYRVLYKHVEVIEFIDKYEHKIENDMNLNILYEFKKGKTQSEVRDIMMIGRTNLKSRLDSIVDVYLNEQNKQNKHNQHNQHN</sequence>
<comment type="caution">
    <text evidence="1">The sequence shown here is derived from an EMBL/GenBank/DDBJ whole genome shotgun (WGS) entry which is preliminary data.</text>
</comment>
<evidence type="ECO:0008006" key="3">
    <source>
        <dbReference type="Google" id="ProtNLM"/>
    </source>
</evidence>
<dbReference type="Proteomes" id="UP000246351">
    <property type="component" value="Unassembled WGS sequence"/>
</dbReference>
<gene>
    <name evidence="1" type="ORF">DD924_08040</name>
</gene>
<organism evidence="1 2">
    <name type="scientific">Staphylococcus pseudintermedius</name>
    <dbReference type="NCBI Taxonomy" id="283734"/>
    <lineage>
        <taxon>Bacteria</taxon>
        <taxon>Bacillati</taxon>
        <taxon>Bacillota</taxon>
        <taxon>Bacilli</taxon>
        <taxon>Bacillales</taxon>
        <taxon>Staphylococcaceae</taxon>
        <taxon>Staphylococcus</taxon>
        <taxon>Staphylococcus intermedius group</taxon>
    </lineage>
</organism>
<accession>A0A317Z870</accession>
<proteinExistence type="predicted"/>
<feature type="non-terminal residue" evidence="1">
    <location>
        <position position="144"/>
    </location>
</feature>
<dbReference type="AlphaFoldDB" id="A0A317Z870"/>
<protein>
    <recommendedName>
        <fullName evidence="3">Phage protein</fullName>
    </recommendedName>
</protein>
<evidence type="ECO:0000313" key="1">
    <source>
        <dbReference type="EMBL" id="PWZ98452.1"/>
    </source>
</evidence>
<name>A0A317Z870_STAPS</name>
<dbReference type="EMBL" id="QEIV01000709">
    <property type="protein sequence ID" value="PWZ98452.1"/>
    <property type="molecule type" value="Genomic_DNA"/>
</dbReference>